<dbReference type="RefSeq" id="XP_024778523.1">
    <property type="nucleotide sequence ID" value="XM_024914069.1"/>
</dbReference>
<keyword evidence="1" id="KW-1133">Transmembrane helix</keyword>
<evidence type="ECO:0000256" key="1">
    <source>
        <dbReference type="SAM" id="Phobius"/>
    </source>
</evidence>
<dbReference type="GeneID" id="36622634"/>
<proteinExistence type="predicted"/>
<protein>
    <submittedName>
        <fullName evidence="2">Uncharacterized protein</fullName>
    </submittedName>
</protein>
<keyword evidence="1" id="KW-0812">Transmembrane</keyword>
<dbReference type="EMBL" id="KZ679676">
    <property type="protein sequence ID" value="PTB58846.1"/>
    <property type="molecule type" value="Genomic_DNA"/>
</dbReference>
<sequence length="161" mass="18577">MFLFNGITREVHSALFDDLEVRTRYKCRLLLPIERNISHFPKILNKHKQAVRHTEAEEGAFGPRFPTLFFFFLLFSFLHVVMTSNSLLPTAIQPIRHALIFNRQSLILHPPLPSHLDSFFPAACGNFSQFQSNCTPTSSNTSQDVTMRYRSNPNDAILHYL</sequence>
<dbReference type="AlphaFoldDB" id="A0A2T4AP39"/>
<gene>
    <name evidence="2" type="ORF">M431DRAFT_288041</name>
</gene>
<dbReference type="Proteomes" id="UP000241690">
    <property type="component" value="Unassembled WGS sequence"/>
</dbReference>
<name>A0A2T4AP39_TRIHA</name>
<evidence type="ECO:0000313" key="3">
    <source>
        <dbReference type="Proteomes" id="UP000241690"/>
    </source>
</evidence>
<organism evidence="2 3">
    <name type="scientific">Trichoderma harzianum CBS 226.95</name>
    <dbReference type="NCBI Taxonomy" id="983964"/>
    <lineage>
        <taxon>Eukaryota</taxon>
        <taxon>Fungi</taxon>
        <taxon>Dikarya</taxon>
        <taxon>Ascomycota</taxon>
        <taxon>Pezizomycotina</taxon>
        <taxon>Sordariomycetes</taxon>
        <taxon>Hypocreomycetidae</taxon>
        <taxon>Hypocreales</taxon>
        <taxon>Hypocreaceae</taxon>
        <taxon>Trichoderma</taxon>
    </lineage>
</organism>
<accession>A0A2T4AP39</accession>
<keyword evidence="3" id="KW-1185">Reference proteome</keyword>
<evidence type="ECO:0000313" key="2">
    <source>
        <dbReference type="EMBL" id="PTB58846.1"/>
    </source>
</evidence>
<feature type="transmembrane region" description="Helical" evidence="1">
    <location>
        <begin position="68"/>
        <end position="88"/>
    </location>
</feature>
<keyword evidence="1" id="KW-0472">Membrane</keyword>
<reference evidence="2 3" key="1">
    <citation type="submission" date="2016-07" db="EMBL/GenBank/DDBJ databases">
        <title>Multiple horizontal gene transfer events from other fungi enriched the ability of initially mycotrophic Trichoderma (Ascomycota) to feed on dead plant biomass.</title>
        <authorList>
            <consortium name="DOE Joint Genome Institute"/>
            <person name="Aerts A."/>
            <person name="Atanasova L."/>
            <person name="Chenthamara K."/>
            <person name="Zhang J."/>
            <person name="Grujic M."/>
            <person name="Henrissat B."/>
            <person name="Kuo A."/>
            <person name="Salamov A."/>
            <person name="Lipzen A."/>
            <person name="Labutti K."/>
            <person name="Barry K."/>
            <person name="Miao Y."/>
            <person name="Rahimi M.J."/>
            <person name="Shen Q."/>
            <person name="Grigoriev I.V."/>
            <person name="Kubicek C.P."/>
            <person name="Druzhinina I.S."/>
        </authorList>
    </citation>
    <scope>NUCLEOTIDE SEQUENCE [LARGE SCALE GENOMIC DNA]</scope>
    <source>
        <strain evidence="2 3">CBS 226.95</strain>
    </source>
</reference>